<evidence type="ECO:0000313" key="8">
    <source>
        <dbReference type="EMBL" id="XDT72765.1"/>
    </source>
</evidence>
<evidence type="ECO:0000256" key="3">
    <source>
        <dbReference type="ARBA" id="ARBA00022748"/>
    </source>
</evidence>
<reference evidence="8" key="1">
    <citation type="submission" date="2024-05" db="EMBL/GenBank/DDBJ databases">
        <title>Genome sequencing of novel strain.</title>
        <authorList>
            <person name="Ganbat D."/>
            <person name="Ganbat S."/>
            <person name="Lee S.-J."/>
        </authorList>
    </citation>
    <scope>NUCLEOTIDE SEQUENCE</scope>
    <source>
        <strain evidence="8">SMD15-11</strain>
    </source>
</reference>
<dbReference type="GO" id="GO:0022857">
    <property type="term" value="F:transmembrane transporter activity"/>
    <property type="evidence" value="ECO:0007669"/>
    <property type="project" value="InterPro"/>
</dbReference>
<accession>A0AB39UXN2</accession>
<dbReference type="InterPro" id="IPR017871">
    <property type="entry name" value="ABC_transporter-like_CS"/>
</dbReference>
<sequence length="210" mass="23587">MSEVMLEVRNLGCERDFRVLFRQLSFTVRSGDVVQVEGPNGSGKTTLLRMLAGMLPVHEGEIYWQGEPMERVRPMFYESLLYLGHKTGVKDSLTPWENLRSWAALRHPVSDDALMEALARVGLAGFEHTPAHSLSAGQQRRIALARLFVSRAPLWILDEPFTAIDKKGVAELEDLMIQRGREGMAVLMTTHHAPRIDGELRKVTLGRAQA</sequence>
<keyword evidence="1" id="KW-0813">Transport</keyword>
<evidence type="ECO:0000256" key="6">
    <source>
        <dbReference type="ARBA" id="ARBA00023136"/>
    </source>
</evidence>
<evidence type="ECO:0000256" key="1">
    <source>
        <dbReference type="ARBA" id="ARBA00022448"/>
    </source>
</evidence>
<dbReference type="GO" id="GO:0005524">
    <property type="term" value="F:ATP binding"/>
    <property type="evidence" value="ECO:0007669"/>
    <property type="project" value="UniProtKB-KW"/>
</dbReference>
<evidence type="ECO:0000256" key="5">
    <source>
        <dbReference type="ARBA" id="ARBA00022967"/>
    </source>
</evidence>
<dbReference type="SUPFAM" id="SSF52540">
    <property type="entry name" value="P-loop containing nucleoside triphosphate hydrolases"/>
    <property type="match status" value="1"/>
</dbReference>
<dbReference type="Gene3D" id="3.40.50.300">
    <property type="entry name" value="P-loop containing nucleotide triphosphate hydrolases"/>
    <property type="match status" value="1"/>
</dbReference>
<dbReference type="InterPro" id="IPR003439">
    <property type="entry name" value="ABC_transporter-like_ATP-bd"/>
</dbReference>
<dbReference type="NCBIfam" id="NF010061">
    <property type="entry name" value="PRK13538.1"/>
    <property type="match status" value="1"/>
</dbReference>
<feature type="domain" description="ABC transporter" evidence="7">
    <location>
        <begin position="6"/>
        <end position="208"/>
    </location>
</feature>
<dbReference type="EMBL" id="CP154858">
    <property type="protein sequence ID" value="XDT72765.1"/>
    <property type="molecule type" value="Genomic_DNA"/>
</dbReference>
<dbReference type="GO" id="GO:0017004">
    <property type="term" value="P:cytochrome complex assembly"/>
    <property type="evidence" value="ECO:0007669"/>
    <property type="project" value="UniProtKB-KW"/>
</dbReference>
<dbReference type="Pfam" id="PF00005">
    <property type="entry name" value="ABC_tran"/>
    <property type="match status" value="1"/>
</dbReference>
<dbReference type="PANTHER" id="PTHR43499">
    <property type="entry name" value="ABC TRANSPORTER I FAMILY MEMBER 1"/>
    <property type="match status" value="1"/>
</dbReference>
<gene>
    <name evidence="8" type="primary">ccmA</name>
    <name evidence="8" type="ORF">AAIA72_01920</name>
</gene>
<keyword evidence="5" id="KW-1278">Translocase</keyword>
<dbReference type="KEGG" id="tcd:AAIA72_01920"/>
<dbReference type="NCBIfam" id="TIGR01189">
    <property type="entry name" value="ccmA"/>
    <property type="match status" value="1"/>
</dbReference>
<dbReference type="GO" id="GO:0016887">
    <property type="term" value="F:ATP hydrolysis activity"/>
    <property type="evidence" value="ECO:0007669"/>
    <property type="project" value="InterPro"/>
</dbReference>
<dbReference type="InterPro" id="IPR005895">
    <property type="entry name" value="ABC_transptr_haem_export_CcmA"/>
</dbReference>
<dbReference type="RefSeq" id="WP_369601769.1">
    <property type="nucleotide sequence ID" value="NZ_CP154858.1"/>
</dbReference>
<name>A0AB39UXN2_9GAMM</name>
<evidence type="ECO:0000259" key="7">
    <source>
        <dbReference type="PROSITE" id="PS50893"/>
    </source>
</evidence>
<keyword evidence="6" id="KW-0472">Membrane</keyword>
<dbReference type="AlphaFoldDB" id="A0AB39UXN2"/>
<dbReference type="PROSITE" id="PS50893">
    <property type="entry name" value="ABC_TRANSPORTER_2"/>
    <property type="match status" value="1"/>
</dbReference>
<dbReference type="InterPro" id="IPR027417">
    <property type="entry name" value="P-loop_NTPase"/>
</dbReference>
<evidence type="ECO:0000256" key="2">
    <source>
        <dbReference type="ARBA" id="ARBA00022741"/>
    </source>
</evidence>
<organism evidence="8">
    <name type="scientific">Thermohahella caldifontis</name>
    <dbReference type="NCBI Taxonomy" id="3142973"/>
    <lineage>
        <taxon>Bacteria</taxon>
        <taxon>Pseudomonadati</taxon>
        <taxon>Pseudomonadota</taxon>
        <taxon>Gammaproteobacteria</taxon>
        <taxon>Oceanospirillales</taxon>
        <taxon>Hahellaceae</taxon>
        <taxon>Thermohahella</taxon>
    </lineage>
</organism>
<dbReference type="InterPro" id="IPR003593">
    <property type="entry name" value="AAA+_ATPase"/>
</dbReference>
<dbReference type="SMART" id="SM00382">
    <property type="entry name" value="AAA"/>
    <property type="match status" value="1"/>
</dbReference>
<keyword evidence="2" id="KW-0547">Nucleotide-binding</keyword>
<keyword evidence="3" id="KW-0201">Cytochrome c-type biogenesis</keyword>
<keyword evidence="4" id="KW-0067">ATP-binding</keyword>
<proteinExistence type="predicted"/>
<evidence type="ECO:0000256" key="4">
    <source>
        <dbReference type="ARBA" id="ARBA00022840"/>
    </source>
</evidence>
<dbReference type="PROSITE" id="PS00211">
    <property type="entry name" value="ABC_TRANSPORTER_1"/>
    <property type="match status" value="1"/>
</dbReference>
<dbReference type="PANTHER" id="PTHR43499:SF1">
    <property type="entry name" value="ABC TRANSPORTER I FAMILY MEMBER 1"/>
    <property type="match status" value="1"/>
</dbReference>
<dbReference type="CDD" id="cd03231">
    <property type="entry name" value="ABC_CcmA_heme_exporter"/>
    <property type="match status" value="1"/>
</dbReference>
<protein>
    <submittedName>
        <fullName evidence="8">Cytochrome c biogenesis heme-transporting ATPase CcmA</fullName>
    </submittedName>
</protein>